<evidence type="ECO:0000313" key="2">
    <source>
        <dbReference type="EMBL" id="GAA1145201.1"/>
    </source>
</evidence>
<feature type="region of interest" description="Disordered" evidence="1">
    <location>
        <begin position="1"/>
        <end position="24"/>
    </location>
</feature>
<dbReference type="EMBL" id="BAAAJE010000011">
    <property type="protein sequence ID" value="GAA1145201.1"/>
    <property type="molecule type" value="Genomic_DNA"/>
</dbReference>
<evidence type="ECO:0000256" key="1">
    <source>
        <dbReference type="SAM" id="MobiDB-lite"/>
    </source>
</evidence>
<organism evidence="2 3">
    <name type="scientific">Nocardioides aquiterrae</name>
    <dbReference type="NCBI Taxonomy" id="203799"/>
    <lineage>
        <taxon>Bacteria</taxon>
        <taxon>Bacillati</taxon>
        <taxon>Actinomycetota</taxon>
        <taxon>Actinomycetes</taxon>
        <taxon>Propionibacteriales</taxon>
        <taxon>Nocardioidaceae</taxon>
        <taxon>Nocardioides</taxon>
    </lineage>
</organism>
<sequence length="1273" mass="140601">MGDVSSTDQSSQPEETTPPPMRGDLWTARRQGLYMVLASQDPLIGGLYRRAVHGLSERPLQPDVLVVTAHAVRELVNRLPRVLGQVPVDNQSKKGRGESAARVALARELAAAGLNPADSEGLRTPGPAIGRATSVSAPADPSDPIIERTTSDSSNSPAPNAPLTETVAVPRSLLEAVLDLAAVHREGSSRAVNVRAALVADADGVGGADATVTMFKRAIDDFEECRHPGYRDLPVHFFRPPEHYVAQFEVIERVLESRLGRFLDIVADLRVLLERANQQQNGAWVAPDPALVDQVLPRIGDPQHRRVFFNGLRNPLWVRALDARGVFDDPPTHVVTDAGLMPYMPWPQGDYLYTVASIQHEAIATILNRVITGGTAWNVRELLVRCAAQMPGDAAVALSGKIAAAIDDRQVGPHIGTEVLDVIEHLVTDGYAKTAKVLVHKLLEPKPAADTGSRFARVTAGIDTDWYAEALERAVTVYDGDRNFFIWLTWWLDRHQTHSGAHVPGERDHTTLRRPSIGEHPHNRGHDDVGEALIDTVRDLAIARIREHGPADVADILHRPSAPVLRRIELYALAQTVHDHPDVVAVASDRLLDPELNDGYTYLHELKQLAAAALPVVDDDTYRAWEQPILTGPTISDATRERITSHYGAGDSEAAVVEFTERWQLSRLEIIDADALRGPARALRERLLAKERERYSPGDQTGDEGEPDLAAMTPREVLDLLSINRDDVPPDSIQRRDRLARALEVDVTRRPRAYTQVADTALTLPSGYVHRYISGLREHVRAVNDAVKTSQAEQDNQAEPAGQEQGPTRAVETVDIDWDRLLDTLLTSRTWREDNHTATDFGTWRWVRQEICSLLEYATSPDLPGHLPGHLRPIAAAIVTEIVSDTDPSPETEERYGDGWDPYTCALNTVRPTAVRTLLGIARADTTEHQRTHPGDTNRTLLADAAIQTVTGLLTPERDHSLTIAATIGERAGWLLSCSRDWLNQHQTQLLAPDPFGDTFVTTAIALHNPHPMLIDYLAPAIGRMLQRATVGEHLTNGIRDETPLKLIGNHLAILNVWGRIDYDHPLLAQFFTDAPVDERAGVLGGLGWQFFHADALDDDIRDRAAALWDHRLAAVRAGETDATELSGFDWWIRCGHFARAWWLPRLRELARNYQFEGRIHIGDELEATSEENPEAAIDVLDGLLRGAPDTVLHYGLRQAAPVVIARALEHGTDEAAQTADNLMNFIARNGGIDIENEVEERRQQERRAQEQRRQVPAPEQGTVDDTAGADDP</sequence>
<keyword evidence="3" id="KW-1185">Reference proteome</keyword>
<feature type="compositionally biased region" description="Polar residues" evidence="1">
    <location>
        <begin position="1"/>
        <end position="15"/>
    </location>
</feature>
<feature type="compositionally biased region" description="Polar residues" evidence="1">
    <location>
        <begin position="787"/>
        <end position="797"/>
    </location>
</feature>
<reference evidence="2 3" key="1">
    <citation type="journal article" date="2019" name="Int. J. Syst. Evol. Microbiol.">
        <title>The Global Catalogue of Microorganisms (GCM) 10K type strain sequencing project: providing services to taxonomists for standard genome sequencing and annotation.</title>
        <authorList>
            <consortium name="The Broad Institute Genomics Platform"/>
            <consortium name="The Broad Institute Genome Sequencing Center for Infectious Disease"/>
            <person name="Wu L."/>
            <person name="Ma J."/>
        </authorList>
    </citation>
    <scope>NUCLEOTIDE SEQUENCE [LARGE SCALE GENOMIC DNA]</scope>
    <source>
        <strain evidence="2 3">JCM 11813</strain>
    </source>
</reference>
<protein>
    <submittedName>
        <fullName evidence="2">Uncharacterized protein</fullName>
    </submittedName>
</protein>
<accession>A0ABN1UE12</accession>
<feature type="compositionally biased region" description="Basic and acidic residues" evidence="1">
    <location>
        <begin position="1240"/>
        <end position="1254"/>
    </location>
</feature>
<dbReference type="Proteomes" id="UP001499979">
    <property type="component" value="Unassembled WGS sequence"/>
</dbReference>
<feature type="region of interest" description="Disordered" evidence="1">
    <location>
        <begin position="786"/>
        <end position="809"/>
    </location>
</feature>
<feature type="compositionally biased region" description="Basic and acidic residues" evidence="1">
    <location>
        <begin position="504"/>
        <end position="528"/>
    </location>
</feature>
<feature type="region of interest" description="Disordered" evidence="1">
    <location>
        <begin position="499"/>
        <end position="528"/>
    </location>
</feature>
<comment type="caution">
    <text evidence="2">The sequence shown here is derived from an EMBL/GenBank/DDBJ whole genome shotgun (WGS) entry which is preliminary data.</text>
</comment>
<evidence type="ECO:0000313" key="3">
    <source>
        <dbReference type="Proteomes" id="UP001499979"/>
    </source>
</evidence>
<proteinExistence type="predicted"/>
<name>A0ABN1UE12_9ACTN</name>
<gene>
    <name evidence="2" type="ORF">GCM10009606_25460</name>
</gene>
<feature type="region of interest" description="Disordered" evidence="1">
    <location>
        <begin position="116"/>
        <end position="163"/>
    </location>
</feature>
<feature type="compositionally biased region" description="Low complexity" evidence="1">
    <location>
        <begin position="153"/>
        <end position="162"/>
    </location>
</feature>
<feature type="region of interest" description="Disordered" evidence="1">
    <location>
        <begin position="1237"/>
        <end position="1273"/>
    </location>
</feature>